<evidence type="ECO:0000313" key="3">
    <source>
        <dbReference type="Proteomes" id="UP001165205"/>
    </source>
</evidence>
<feature type="compositionally biased region" description="Polar residues" evidence="1">
    <location>
        <begin position="100"/>
        <end position="111"/>
    </location>
</feature>
<evidence type="ECO:0000313" key="2">
    <source>
        <dbReference type="EMBL" id="GMG36992.1"/>
    </source>
</evidence>
<protein>
    <submittedName>
        <fullName evidence="2">Unnamed protein product</fullName>
    </submittedName>
</protein>
<proteinExistence type="predicted"/>
<dbReference type="AlphaFoldDB" id="A0AAN4YTD6"/>
<feature type="region of interest" description="Disordered" evidence="1">
    <location>
        <begin position="75"/>
        <end position="127"/>
    </location>
</feature>
<dbReference type="EMBL" id="BSYA01000221">
    <property type="protein sequence ID" value="GMG36992.1"/>
    <property type="molecule type" value="Genomic_DNA"/>
</dbReference>
<gene>
    <name evidence="2" type="ORF">Aory04_001193600</name>
</gene>
<feature type="compositionally biased region" description="Basic and acidic residues" evidence="1">
    <location>
        <begin position="115"/>
        <end position="127"/>
    </location>
</feature>
<name>A0AAN4YTD6_ASPOZ</name>
<reference evidence="2" key="1">
    <citation type="submission" date="2023-04" db="EMBL/GenBank/DDBJ databases">
        <title>Aspergillus oryzae NBRC 4228.</title>
        <authorList>
            <person name="Ichikawa N."/>
            <person name="Sato H."/>
            <person name="Tonouchi N."/>
        </authorList>
    </citation>
    <scope>NUCLEOTIDE SEQUENCE</scope>
    <source>
        <strain evidence="2">NBRC 4228</strain>
    </source>
</reference>
<comment type="caution">
    <text evidence="2">The sequence shown here is derived from an EMBL/GenBank/DDBJ whole genome shotgun (WGS) entry which is preliminary data.</text>
</comment>
<sequence length="127" mass="13602">MSRSSRSPPLDNRRHSISRRILSFGTTLHLIASRSVSLGPAGDKPSSYAIREAGLELASGSKCGTEHGLLMIPEEVGDGGMEEEYNSEGWDSHPRFAANIDSSSTSGSAPGNRNLKADSKSNKRDSR</sequence>
<accession>A0AAN4YTD6</accession>
<feature type="compositionally biased region" description="Acidic residues" evidence="1">
    <location>
        <begin position="75"/>
        <end position="86"/>
    </location>
</feature>
<dbReference type="Proteomes" id="UP001165205">
    <property type="component" value="Unassembled WGS sequence"/>
</dbReference>
<organism evidence="2 3">
    <name type="scientific">Aspergillus oryzae</name>
    <name type="common">Yellow koji mold</name>
    <dbReference type="NCBI Taxonomy" id="5062"/>
    <lineage>
        <taxon>Eukaryota</taxon>
        <taxon>Fungi</taxon>
        <taxon>Dikarya</taxon>
        <taxon>Ascomycota</taxon>
        <taxon>Pezizomycotina</taxon>
        <taxon>Eurotiomycetes</taxon>
        <taxon>Eurotiomycetidae</taxon>
        <taxon>Eurotiales</taxon>
        <taxon>Aspergillaceae</taxon>
        <taxon>Aspergillus</taxon>
        <taxon>Aspergillus subgen. Circumdati</taxon>
    </lineage>
</organism>
<evidence type="ECO:0000256" key="1">
    <source>
        <dbReference type="SAM" id="MobiDB-lite"/>
    </source>
</evidence>